<dbReference type="GO" id="GO:0005886">
    <property type="term" value="C:plasma membrane"/>
    <property type="evidence" value="ECO:0007669"/>
    <property type="project" value="UniProtKB-SubCell"/>
</dbReference>
<keyword evidence="3" id="KW-0813">Transport</keyword>
<dbReference type="Proteomes" id="UP000505377">
    <property type="component" value="Chromosome"/>
</dbReference>
<organism evidence="13 14">
    <name type="scientific">Pseudonocardia broussonetiae</name>
    <dbReference type="NCBI Taxonomy" id="2736640"/>
    <lineage>
        <taxon>Bacteria</taxon>
        <taxon>Bacillati</taxon>
        <taxon>Actinomycetota</taxon>
        <taxon>Actinomycetes</taxon>
        <taxon>Pseudonocardiales</taxon>
        <taxon>Pseudonocardiaceae</taxon>
        <taxon>Pseudonocardia</taxon>
    </lineage>
</organism>
<feature type="transmembrane region" description="Helical" evidence="11">
    <location>
        <begin position="313"/>
        <end position="332"/>
    </location>
</feature>
<evidence type="ECO:0000256" key="7">
    <source>
        <dbReference type="ARBA" id="ARBA00022989"/>
    </source>
</evidence>
<evidence type="ECO:0000313" key="13">
    <source>
        <dbReference type="EMBL" id="QJY45213.1"/>
    </source>
</evidence>
<proteinExistence type="inferred from homology"/>
<reference evidence="13 14" key="1">
    <citation type="submission" date="2020-05" db="EMBL/GenBank/DDBJ databases">
        <authorList>
            <person name="Mo P."/>
        </authorList>
    </citation>
    <scope>NUCLEOTIDE SEQUENCE [LARGE SCALE GENOMIC DNA]</scope>
    <source>
        <strain evidence="13 14">Gen01</strain>
    </source>
</reference>
<evidence type="ECO:0000256" key="9">
    <source>
        <dbReference type="ARBA" id="ARBA00037295"/>
    </source>
</evidence>
<dbReference type="InterPro" id="IPR011701">
    <property type="entry name" value="MFS"/>
</dbReference>
<keyword evidence="14" id="KW-1185">Reference proteome</keyword>
<dbReference type="KEGG" id="pbro:HOP40_04700"/>
<evidence type="ECO:0000313" key="14">
    <source>
        <dbReference type="Proteomes" id="UP000505377"/>
    </source>
</evidence>
<keyword evidence="6" id="KW-0769">Symport</keyword>
<evidence type="ECO:0000256" key="3">
    <source>
        <dbReference type="ARBA" id="ARBA00022448"/>
    </source>
</evidence>
<dbReference type="InterPro" id="IPR005829">
    <property type="entry name" value="Sugar_transporter_CS"/>
</dbReference>
<dbReference type="PANTHER" id="PTHR43528:SF1">
    <property type="entry name" value="ALPHA-KETOGLUTARATE PERMEASE"/>
    <property type="match status" value="1"/>
</dbReference>
<feature type="transmembrane region" description="Helical" evidence="11">
    <location>
        <begin position="377"/>
        <end position="399"/>
    </location>
</feature>
<feature type="transmembrane region" description="Helical" evidence="11">
    <location>
        <begin position="123"/>
        <end position="146"/>
    </location>
</feature>
<dbReference type="FunFam" id="1.20.1250.20:FF:000001">
    <property type="entry name" value="Dicarboxylate MFS transporter"/>
    <property type="match status" value="1"/>
</dbReference>
<feature type="transmembrane region" description="Helical" evidence="11">
    <location>
        <begin position="280"/>
        <end position="301"/>
    </location>
</feature>
<comment type="function">
    <text evidence="9">May be a proton symporter involved in the uptake of osmolytes such as proline and glycine betaine.</text>
</comment>
<dbReference type="InterPro" id="IPR036259">
    <property type="entry name" value="MFS_trans_sf"/>
</dbReference>
<keyword evidence="7 11" id="KW-1133">Transmembrane helix</keyword>
<feature type="transmembrane region" description="Helical" evidence="11">
    <location>
        <begin position="62"/>
        <end position="81"/>
    </location>
</feature>
<dbReference type="RefSeq" id="WP_172155002.1">
    <property type="nucleotide sequence ID" value="NZ_CP053564.1"/>
</dbReference>
<accession>A0A6M6JDM7</accession>
<dbReference type="AlphaFoldDB" id="A0A6M6JDM7"/>
<feature type="transmembrane region" description="Helical" evidence="11">
    <location>
        <begin position="32"/>
        <end position="50"/>
    </location>
</feature>
<evidence type="ECO:0000259" key="12">
    <source>
        <dbReference type="PROSITE" id="PS50850"/>
    </source>
</evidence>
<dbReference type="PROSITE" id="PS00217">
    <property type="entry name" value="SUGAR_TRANSPORT_2"/>
    <property type="match status" value="1"/>
</dbReference>
<dbReference type="PROSITE" id="PS50850">
    <property type="entry name" value="MFS"/>
    <property type="match status" value="1"/>
</dbReference>
<feature type="domain" description="Major facilitator superfamily (MFS) profile" evidence="12">
    <location>
        <begin position="20"/>
        <end position="432"/>
    </location>
</feature>
<comment type="similarity">
    <text evidence="2">Belongs to the major facilitator superfamily. Metabolite:H+ Symporter (MHS) family (TC 2.A.1.6) family.</text>
</comment>
<dbReference type="SUPFAM" id="SSF103473">
    <property type="entry name" value="MFS general substrate transporter"/>
    <property type="match status" value="1"/>
</dbReference>
<evidence type="ECO:0000256" key="8">
    <source>
        <dbReference type="ARBA" id="ARBA00023136"/>
    </source>
</evidence>
<dbReference type="GO" id="GO:0015293">
    <property type="term" value="F:symporter activity"/>
    <property type="evidence" value="ECO:0007669"/>
    <property type="project" value="UniProtKB-KW"/>
</dbReference>
<dbReference type="PROSITE" id="PS00216">
    <property type="entry name" value="SUGAR_TRANSPORT_1"/>
    <property type="match status" value="1"/>
</dbReference>
<dbReference type="InterPro" id="IPR051084">
    <property type="entry name" value="H+-coupled_symporters"/>
</dbReference>
<dbReference type="EMBL" id="CP053564">
    <property type="protein sequence ID" value="QJY45213.1"/>
    <property type="molecule type" value="Genomic_DNA"/>
</dbReference>
<protein>
    <recommendedName>
        <fullName evidence="10">Putative proline/betaine transporter</fullName>
    </recommendedName>
</protein>
<evidence type="ECO:0000256" key="1">
    <source>
        <dbReference type="ARBA" id="ARBA00004651"/>
    </source>
</evidence>
<evidence type="ECO:0000256" key="4">
    <source>
        <dbReference type="ARBA" id="ARBA00022475"/>
    </source>
</evidence>
<dbReference type="PANTHER" id="PTHR43528">
    <property type="entry name" value="ALPHA-KETOGLUTARATE PERMEASE"/>
    <property type="match status" value="1"/>
</dbReference>
<evidence type="ECO:0000256" key="2">
    <source>
        <dbReference type="ARBA" id="ARBA00008240"/>
    </source>
</evidence>
<feature type="transmembrane region" description="Helical" evidence="11">
    <location>
        <begin position="247"/>
        <end position="268"/>
    </location>
</feature>
<sequence>MTTSDTSPPAEVDERTVRKAVGAAAMGNLVEWFDYGIYSYVVLYITLNLIPGGDAGNAGPGYAFAIFAVAYLVRPFGGIILGPLGDRIGRKKVLALTIVVMSAASFCIGLLPTYAAVGFLAPLLLILLRMVQGFATGGEYGGAAAFIAEYAPDRRRGFYCSFLELGTTGGFVLAAGLVTALEFGLTDEAMTSWGWRVPFLIAGPLGLVGLYLRSKLEDTPAFRELEEKAQLSESPLRDVLTKHWRPMIICIGLVLFYNVAVYTILFYMPDYLQTTTGLEATTALLYILGMMVVIMIVIIPVGALSDRIGRKPLILASCVGFIVLSYPAFLMLDTGTVLGTVGGLLVLGLLLVLLLGTMSATLPALFDTDVRYGGFSIGYNISTSIFGGTAPAILTFLVTSTGNNAFPGVYVAVAAVISLGAVLALRESAGKPLPGAGFTTSRAASPSAVR</sequence>
<keyword evidence="5 11" id="KW-0812">Transmembrane</keyword>
<comment type="subcellular location">
    <subcellularLocation>
        <location evidence="1">Cell membrane</location>
        <topology evidence="1">Multi-pass membrane protein</topology>
    </subcellularLocation>
</comment>
<feature type="transmembrane region" description="Helical" evidence="11">
    <location>
        <begin position="193"/>
        <end position="212"/>
    </location>
</feature>
<feature type="transmembrane region" description="Helical" evidence="11">
    <location>
        <begin position="158"/>
        <end position="181"/>
    </location>
</feature>
<feature type="transmembrane region" description="Helical" evidence="11">
    <location>
        <begin position="93"/>
        <end position="117"/>
    </location>
</feature>
<dbReference type="Gene3D" id="1.20.1250.20">
    <property type="entry name" value="MFS general substrate transporter like domains"/>
    <property type="match status" value="2"/>
</dbReference>
<evidence type="ECO:0000256" key="5">
    <source>
        <dbReference type="ARBA" id="ARBA00022692"/>
    </source>
</evidence>
<evidence type="ECO:0000256" key="10">
    <source>
        <dbReference type="ARBA" id="ARBA00039918"/>
    </source>
</evidence>
<feature type="transmembrane region" description="Helical" evidence="11">
    <location>
        <begin position="344"/>
        <end position="365"/>
    </location>
</feature>
<name>A0A6M6JDM7_9PSEU</name>
<dbReference type="Pfam" id="PF07690">
    <property type="entry name" value="MFS_1"/>
    <property type="match status" value="1"/>
</dbReference>
<gene>
    <name evidence="13" type="ORF">HOP40_04700</name>
</gene>
<evidence type="ECO:0000256" key="11">
    <source>
        <dbReference type="SAM" id="Phobius"/>
    </source>
</evidence>
<dbReference type="InterPro" id="IPR020846">
    <property type="entry name" value="MFS_dom"/>
</dbReference>
<feature type="transmembrane region" description="Helical" evidence="11">
    <location>
        <begin position="405"/>
        <end position="425"/>
    </location>
</feature>
<keyword evidence="4" id="KW-1003">Cell membrane</keyword>
<keyword evidence="8 11" id="KW-0472">Membrane</keyword>
<evidence type="ECO:0000256" key="6">
    <source>
        <dbReference type="ARBA" id="ARBA00022847"/>
    </source>
</evidence>